<name>A0A4P7KZB9_9GAMM</name>
<dbReference type="GO" id="GO:0003676">
    <property type="term" value="F:nucleic acid binding"/>
    <property type="evidence" value="ECO:0007669"/>
    <property type="project" value="InterPro"/>
</dbReference>
<dbReference type="SUPFAM" id="SSF53098">
    <property type="entry name" value="Ribonuclease H-like"/>
    <property type="match status" value="1"/>
</dbReference>
<protein>
    <submittedName>
        <fullName evidence="2">Integrase core domain protein</fullName>
    </submittedName>
</protein>
<dbReference type="PROSITE" id="PS50994">
    <property type="entry name" value="INTEGRASE"/>
    <property type="match status" value="1"/>
</dbReference>
<dbReference type="PANTHER" id="PTHR35004:SF6">
    <property type="entry name" value="TRANSPOSASE"/>
    <property type="match status" value="1"/>
</dbReference>
<dbReference type="InterPro" id="IPR001584">
    <property type="entry name" value="Integrase_cat-core"/>
</dbReference>
<dbReference type="InterPro" id="IPR012337">
    <property type="entry name" value="RNaseH-like_sf"/>
</dbReference>
<dbReference type="EMBL" id="CP038613">
    <property type="protein sequence ID" value="QBY45541.1"/>
    <property type="molecule type" value="Genomic_DNA"/>
</dbReference>
<sequence length="144" mass="16344">MDPATVLFDEVVENGYQGGIAQLRRFVCQFKPSIVPEVVVRFETQPGQQMQIDFTSIRRGKKSLKAFVATLGYSRASYVKFFDNERAESWQQGLREAFDYFGGVPQEVLCDNAKSSSSNGMLMQKVIINYMSKCFKCRKITGLN</sequence>
<accession>A0A4P7KZB9</accession>
<dbReference type="PANTHER" id="PTHR35004">
    <property type="entry name" value="TRANSPOSASE RV3428C-RELATED"/>
    <property type="match status" value="1"/>
</dbReference>
<dbReference type="Pfam" id="PF00665">
    <property type="entry name" value="rve"/>
    <property type="match status" value="1"/>
</dbReference>
<reference evidence="2 3" key="1">
    <citation type="submission" date="2019-03" db="EMBL/GenBank/DDBJ databases">
        <title>Long-read sequencing reveals hyperdense prophage content in a complex bacterial symbiont genome.</title>
        <authorList>
            <person name="Frost C.L."/>
            <person name="Siozios S."/>
            <person name="Nadal-Jimenez P."/>
            <person name="Brockhurst M.A."/>
            <person name="King K.C."/>
            <person name="Darby A.C."/>
            <person name="Hurst G.D.D."/>
        </authorList>
    </citation>
    <scope>NUCLEOTIDE SEQUENCE [LARGE SCALE GENOMIC DNA]</scope>
    <source>
        <strain evidence="2 3">FIN</strain>
    </source>
</reference>
<dbReference type="InterPro" id="IPR036397">
    <property type="entry name" value="RNaseH_sf"/>
</dbReference>
<feature type="domain" description="Integrase catalytic" evidence="1">
    <location>
        <begin position="42"/>
        <end position="144"/>
    </location>
</feature>
<gene>
    <name evidence="2" type="ORF">ArsFIN_41520</name>
</gene>
<evidence type="ECO:0000313" key="3">
    <source>
        <dbReference type="Proteomes" id="UP000295134"/>
    </source>
</evidence>
<dbReference type="Gene3D" id="3.30.420.10">
    <property type="entry name" value="Ribonuclease H-like superfamily/Ribonuclease H"/>
    <property type="match status" value="1"/>
</dbReference>
<organism evidence="2 3">
    <name type="scientific">Arsenophonus nasoniae</name>
    <name type="common">son-killer infecting Nasonia vitripennis</name>
    <dbReference type="NCBI Taxonomy" id="638"/>
    <lineage>
        <taxon>Bacteria</taxon>
        <taxon>Pseudomonadati</taxon>
        <taxon>Pseudomonadota</taxon>
        <taxon>Gammaproteobacteria</taxon>
        <taxon>Enterobacterales</taxon>
        <taxon>Morganellaceae</taxon>
        <taxon>Arsenophonus</taxon>
    </lineage>
</organism>
<dbReference type="GO" id="GO:0015074">
    <property type="term" value="P:DNA integration"/>
    <property type="evidence" value="ECO:0007669"/>
    <property type="project" value="InterPro"/>
</dbReference>
<dbReference type="KEGG" id="ans:ArsFIN_41520"/>
<evidence type="ECO:0000259" key="1">
    <source>
        <dbReference type="PROSITE" id="PS50994"/>
    </source>
</evidence>
<proteinExistence type="predicted"/>
<evidence type="ECO:0000313" key="2">
    <source>
        <dbReference type="EMBL" id="QBY45541.1"/>
    </source>
</evidence>
<dbReference type="AlphaFoldDB" id="A0A4P7KZB9"/>
<dbReference type="Proteomes" id="UP000295134">
    <property type="component" value="Chromosome"/>
</dbReference>